<evidence type="ECO:0000256" key="1">
    <source>
        <dbReference type="ARBA" id="ARBA00010617"/>
    </source>
</evidence>
<dbReference type="Pfam" id="PF00067">
    <property type="entry name" value="p450"/>
    <property type="match status" value="1"/>
</dbReference>
<dbReference type="Proteomes" id="UP001221757">
    <property type="component" value="Unassembled WGS sequence"/>
</dbReference>
<dbReference type="EMBL" id="JARKIE010000072">
    <property type="protein sequence ID" value="KAJ7689464.1"/>
    <property type="molecule type" value="Genomic_DNA"/>
</dbReference>
<accession>A0AAD7DE17</accession>
<name>A0AAD7DE17_MYCRO</name>
<dbReference type="GO" id="GO:0016705">
    <property type="term" value="F:oxidoreductase activity, acting on paired donors, with incorporation or reduction of molecular oxygen"/>
    <property type="evidence" value="ECO:0007669"/>
    <property type="project" value="InterPro"/>
</dbReference>
<keyword evidence="3" id="KW-0560">Oxidoreductase</keyword>
<dbReference type="Gene3D" id="1.10.630.10">
    <property type="entry name" value="Cytochrome P450"/>
    <property type="match status" value="1"/>
</dbReference>
<dbReference type="InterPro" id="IPR001128">
    <property type="entry name" value="Cyt_P450"/>
</dbReference>
<proteinExistence type="inferred from homology"/>
<protein>
    <submittedName>
        <fullName evidence="5">Cytochrome P450</fullName>
    </submittedName>
</protein>
<comment type="similarity">
    <text evidence="1">Belongs to the cytochrome P450 family.</text>
</comment>
<sequence>MRRHFNHRALKNPSFQTKLRDELVQAGTDRDPTWEELTNNLPFLEAFTCEVLRLHPPFLETQRMAAEDDVLPLSTLIETASGALVDTIFVRKGMVVTLPIECMNRFVEFWGPDAKVFNPSRWLNMSSDHRQAQEVQGYHHMLTFSDGPRMCLRKGFALAEFKVDALLTQWNN</sequence>
<evidence type="ECO:0000256" key="2">
    <source>
        <dbReference type="ARBA" id="ARBA00022723"/>
    </source>
</evidence>
<keyword evidence="6" id="KW-1185">Reference proteome</keyword>
<dbReference type="InterPro" id="IPR036396">
    <property type="entry name" value="Cyt_P450_sf"/>
</dbReference>
<organism evidence="5 6">
    <name type="scientific">Mycena rosella</name>
    <name type="common">Pink bonnet</name>
    <name type="synonym">Agaricus rosellus</name>
    <dbReference type="NCBI Taxonomy" id="1033263"/>
    <lineage>
        <taxon>Eukaryota</taxon>
        <taxon>Fungi</taxon>
        <taxon>Dikarya</taxon>
        <taxon>Basidiomycota</taxon>
        <taxon>Agaricomycotina</taxon>
        <taxon>Agaricomycetes</taxon>
        <taxon>Agaricomycetidae</taxon>
        <taxon>Agaricales</taxon>
        <taxon>Marasmiineae</taxon>
        <taxon>Mycenaceae</taxon>
        <taxon>Mycena</taxon>
    </lineage>
</organism>
<evidence type="ECO:0000313" key="5">
    <source>
        <dbReference type="EMBL" id="KAJ7689464.1"/>
    </source>
</evidence>
<dbReference type="GO" id="GO:0020037">
    <property type="term" value="F:heme binding"/>
    <property type="evidence" value="ECO:0007669"/>
    <property type="project" value="InterPro"/>
</dbReference>
<comment type="caution">
    <text evidence="5">The sequence shown here is derived from an EMBL/GenBank/DDBJ whole genome shotgun (WGS) entry which is preliminary data.</text>
</comment>
<reference evidence="5" key="1">
    <citation type="submission" date="2023-03" db="EMBL/GenBank/DDBJ databases">
        <title>Massive genome expansion in bonnet fungi (Mycena s.s.) driven by repeated elements and novel gene families across ecological guilds.</title>
        <authorList>
            <consortium name="Lawrence Berkeley National Laboratory"/>
            <person name="Harder C.B."/>
            <person name="Miyauchi S."/>
            <person name="Viragh M."/>
            <person name="Kuo A."/>
            <person name="Thoen E."/>
            <person name="Andreopoulos B."/>
            <person name="Lu D."/>
            <person name="Skrede I."/>
            <person name="Drula E."/>
            <person name="Henrissat B."/>
            <person name="Morin E."/>
            <person name="Kohler A."/>
            <person name="Barry K."/>
            <person name="LaButti K."/>
            <person name="Morin E."/>
            <person name="Salamov A."/>
            <person name="Lipzen A."/>
            <person name="Mereny Z."/>
            <person name="Hegedus B."/>
            <person name="Baldrian P."/>
            <person name="Stursova M."/>
            <person name="Weitz H."/>
            <person name="Taylor A."/>
            <person name="Grigoriev I.V."/>
            <person name="Nagy L.G."/>
            <person name="Martin F."/>
            <person name="Kauserud H."/>
        </authorList>
    </citation>
    <scope>NUCLEOTIDE SEQUENCE</scope>
    <source>
        <strain evidence="5">CBHHK067</strain>
    </source>
</reference>
<dbReference type="PANTHER" id="PTHR24296">
    <property type="entry name" value="CYTOCHROME P450"/>
    <property type="match status" value="1"/>
</dbReference>
<dbReference type="PRINTS" id="PR00385">
    <property type="entry name" value="P450"/>
</dbReference>
<dbReference type="SUPFAM" id="SSF48264">
    <property type="entry name" value="Cytochrome P450"/>
    <property type="match status" value="1"/>
</dbReference>
<keyword evidence="4" id="KW-0408">Iron</keyword>
<dbReference type="GO" id="GO:0005506">
    <property type="term" value="F:iron ion binding"/>
    <property type="evidence" value="ECO:0007669"/>
    <property type="project" value="InterPro"/>
</dbReference>
<keyword evidence="2" id="KW-0479">Metal-binding</keyword>
<dbReference type="AlphaFoldDB" id="A0AAD7DE17"/>
<evidence type="ECO:0000256" key="3">
    <source>
        <dbReference type="ARBA" id="ARBA00023002"/>
    </source>
</evidence>
<gene>
    <name evidence="5" type="ORF">B0H17DRAFT_937378</name>
</gene>
<evidence type="ECO:0000256" key="4">
    <source>
        <dbReference type="ARBA" id="ARBA00023004"/>
    </source>
</evidence>
<evidence type="ECO:0000313" key="6">
    <source>
        <dbReference type="Proteomes" id="UP001221757"/>
    </source>
</evidence>
<dbReference type="GO" id="GO:0004497">
    <property type="term" value="F:monooxygenase activity"/>
    <property type="evidence" value="ECO:0007669"/>
    <property type="project" value="InterPro"/>
</dbReference>